<feature type="non-terminal residue" evidence="1">
    <location>
        <position position="1"/>
    </location>
</feature>
<dbReference type="EMBL" id="BFAA01004006">
    <property type="protein sequence ID" value="GCB63399.1"/>
    <property type="molecule type" value="Genomic_DNA"/>
</dbReference>
<accession>A0A401NRC0</accession>
<sequence length="215" mass="24471">HNPSQPAPNQCDEEVVEGDQMEVLDRVNKNDDQILAHLSPRLHQALIEACAEKRGFHAVFSNTLPVRLASAMMLPYTLPLESAVSFTIKMLEWLPDLPEDIDWMKGQIASILWYVVTNAKTKVGHHISTRLQNSTRLQKSQSLFILQAPSTYKSVKKWVRSNTSVMDLISKCEAYQRHLWLSLPLVNWNVQASLYQQDLDRGLEMKPSAVHGDQI</sequence>
<comment type="caution">
    <text evidence="1">The sequence shown here is derived from an EMBL/GenBank/DDBJ whole genome shotgun (WGS) entry which is preliminary data.</text>
</comment>
<reference evidence="1 2" key="1">
    <citation type="journal article" date="2018" name="Nat. Ecol. Evol.">
        <title>Shark genomes provide insights into elasmobranch evolution and the origin of vertebrates.</title>
        <authorList>
            <person name="Hara Y"/>
            <person name="Yamaguchi K"/>
            <person name="Onimaru K"/>
            <person name="Kadota M"/>
            <person name="Koyanagi M"/>
            <person name="Keeley SD"/>
            <person name="Tatsumi K"/>
            <person name="Tanaka K"/>
            <person name="Motone F"/>
            <person name="Kageyama Y"/>
            <person name="Nozu R"/>
            <person name="Adachi N"/>
            <person name="Nishimura O"/>
            <person name="Nakagawa R"/>
            <person name="Tanegashima C"/>
            <person name="Kiyatake I"/>
            <person name="Matsumoto R"/>
            <person name="Murakumo K"/>
            <person name="Nishida K"/>
            <person name="Terakita A"/>
            <person name="Kuratani S"/>
            <person name="Sato K"/>
            <person name="Hyodo S Kuraku.S."/>
        </authorList>
    </citation>
    <scope>NUCLEOTIDE SEQUENCE [LARGE SCALE GENOMIC DNA]</scope>
</reference>
<evidence type="ECO:0000313" key="2">
    <source>
        <dbReference type="Proteomes" id="UP000288216"/>
    </source>
</evidence>
<gene>
    <name evidence="1" type="ORF">scyTo_0009659</name>
</gene>
<name>A0A401NRC0_SCYTO</name>
<evidence type="ECO:0000313" key="1">
    <source>
        <dbReference type="EMBL" id="GCB63399.1"/>
    </source>
</evidence>
<protein>
    <submittedName>
        <fullName evidence="1">Uncharacterized protein</fullName>
    </submittedName>
</protein>
<dbReference type="AlphaFoldDB" id="A0A401NRC0"/>
<organism evidence="1 2">
    <name type="scientific">Scyliorhinus torazame</name>
    <name type="common">Cloudy catshark</name>
    <name type="synonym">Catulus torazame</name>
    <dbReference type="NCBI Taxonomy" id="75743"/>
    <lineage>
        <taxon>Eukaryota</taxon>
        <taxon>Metazoa</taxon>
        <taxon>Chordata</taxon>
        <taxon>Craniata</taxon>
        <taxon>Vertebrata</taxon>
        <taxon>Chondrichthyes</taxon>
        <taxon>Elasmobranchii</taxon>
        <taxon>Galeomorphii</taxon>
        <taxon>Galeoidea</taxon>
        <taxon>Carcharhiniformes</taxon>
        <taxon>Scyliorhinidae</taxon>
        <taxon>Scyliorhinus</taxon>
    </lineage>
</organism>
<dbReference type="OrthoDB" id="197155at2759"/>
<proteinExistence type="predicted"/>
<dbReference type="Proteomes" id="UP000288216">
    <property type="component" value="Unassembled WGS sequence"/>
</dbReference>
<dbReference type="STRING" id="75743.A0A401NRC0"/>
<keyword evidence="2" id="KW-1185">Reference proteome</keyword>